<keyword evidence="2" id="KW-1185">Reference proteome</keyword>
<organism evidence="1 2">
    <name type="scientific">Deinococcus marmoris</name>
    <dbReference type="NCBI Taxonomy" id="249408"/>
    <lineage>
        <taxon>Bacteria</taxon>
        <taxon>Thermotogati</taxon>
        <taxon>Deinococcota</taxon>
        <taxon>Deinococci</taxon>
        <taxon>Deinococcales</taxon>
        <taxon>Deinococcaceae</taxon>
        <taxon>Deinococcus</taxon>
    </lineage>
</organism>
<evidence type="ECO:0000313" key="2">
    <source>
        <dbReference type="Proteomes" id="UP000186607"/>
    </source>
</evidence>
<dbReference type="AlphaFoldDB" id="A0A1U7NUT0"/>
<sequence length="200" mass="21811">MAAGPALAYIPTLNAQQIQNAYAEGQQLAQNRDSGYPLRAYTLYAVKDTLKLEAQNGAVDAVTIATPSERTRFESFLSFLGEDPITPQQAFQRAGLPPYNVAFIVFAHGMDAGDQTFLNRFSMARLKLGGQSLRPVETSKSGTSISQYPRTVGETGIRFGGTVTYRFELPKRLIGDTGTLNFTDASGKAYDLPVNLALYR</sequence>
<dbReference type="Proteomes" id="UP000186607">
    <property type="component" value="Unassembled WGS sequence"/>
</dbReference>
<comment type="caution">
    <text evidence="1">The sequence shown here is derived from an EMBL/GenBank/DDBJ whole genome shotgun (WGS) entry which is preliminary data.</text>
</comment>
<proteinExistence type="predicted"/>
<evidence type="ECO:0000313" key="1">
    <source>
        <dbReference type="EMBL" id="OLV16678.1"/>
    </source>
</evidence>
<dbReference type="EMBL" id="MSTI01000134">
    <property type="protein sequence ID" value="OLV16678.1"/>
    <property type="molecule type" value="Genomic_DNA"/>
</dbReference>
<name>A0A1U7NUT0_9DEIO</name>
<accession>A0A1U7NUT0</accession>
<reference evidence="1 2" key="1">
    <citation type="submission" date="2017-01" db="EMBL/GenBank/DDBJ databases">
        <title>Genome Analysis of Deinococcus marmoris KOPRI26562.</title>
        <authorList>
            <person name="Kim J.H."/>
            <person name="Oh H.-M."/>
        </authorList>
    </citation>
    <scope>NUCLEOTIDE SEQUENCE [LARGE SCALE GENOMIC DNA]</scope>
    <source>
        <strain evidence="1 2">KOPRI26562</strain>
    </source>
</reference>
<gene>
    <name evidence="1" type="ORF">BOO71_0011059</name>
</gene>
<protein>
    <submittedName>
        <fullName evidence="1">Uncharacterized protein</fullName>
    </submittedName>
</protein>